<dbReference type="InterPro" id="IPR001005">
    <property type="entry name" value="SANT/Myb"/>
</dbReference>
<dbReference type="SMART" id="SM00333">
    <property type="entry name" value="TUDOR"/>
    <property type="match status" value="1"/>
</dbReference>
<comment type="subunit">
    <text evidence="1">Self-associates forming complexes of several hundred monomers.</text>
</comment>
<evidence type="ECO:0000313" key="9">
    <source>
        <dbReference type="Proteomes" id="UP000410492"/>
    </source>
</evidence>
<comment type="function">
    <text evidence="5">Involved in transvection phenomena (= synapsis-dependent gene expression), where the synaptic pairing of chromosomes carrying genes with which zeste interacts influences the expression of these genes. Zeste binds to DNA and stimulates transcription from a nearby promoter.</text>
</comment>
<organism evidence="8 9">
    <name type="scientific">Callosobruchus maculatus</name>
    <name type="common">Southern cowpea weevil</name>
    <name type="synonym">Pulse bruchid</name>
    <dbReference type="NCBI Taxonomy" id="64391"/>
    <lineage>
        <taxon>Eukaryota</taxon>
        <taxon>Metazoa</taxon>
        <taxon>Ecdysozoa</taxon>
        <taxon>Arthropoda</taxon>
        <taxon>Hexapoda</taxon>
        <taxon>Insecta</taxon>
        <taxon>Pterygota</taxon>
        <taxon>Neoptera</taxon>
        <taxon>Endopterygota</taxon>
        <taxon>Coleoptera</taxon>
        <taxon>Polyphaga</taxon>
        <taxon>Cucujiformia</taxon>
        <taxon>Chrysomeloidea</taxon>
        <taxon>Chrysomelidae</taxon>
        <taxon>Bruchinae</taxon>
        <taxon>Bruchini</taxon>
        <taxon>Callosobruchus</taxon>
    </lineage>
</organism>
<dbReference type="Pfam" id="PF00567">
    <property type="entry name" value="TUDOR"/>
    <property type="match status" value="1"/>
</dbReference>
<dbReference type="PANTHER" id="PTHR23098">
    <property type="entry name" value="AGAP001331-PA-RELATED"/>
    <property type="match status" value="1"/>
</dbReference>
<dbReference type="Proteomes" id="UP000410492">
    <property type="component" value="Unassembled WGS sequence"/>
</dbReference>
<evidence type="ECO:0000256" key="2">
    <source>
        <dbReference type="ARBA" id="ARBA00016807"/>
    </source>
</evidence>
<dbReference type="OrthoDB" id="9989103at2759"/>
<proteinExistence type="predicted"/>
<evidence type="ECO:0000256" key="6">
    <source>
        <dbReference type="SAM" id="MobiDB-lite"/>
    </source>
</evidence>
<keyword evidence="4" id="KW-0804">Transcription</keyword>
<dbReference type="CDD" id="cd20379">
    <property type="entry name" value="Tudor_dTUD-like"/>
    <property type="match status" value="1"/>
</dbReference>
<dbReference type="Gene3D" id="2.30.30.140">
    <property type="match status" value="1"/>
</dbReference>
<feature type="region of interest" description="Disordered" evidence="6">
    <location>
        <begin position="256"/>
        <end position="275"/>
    </location>
</feature>
<dbReference type="PROSITE" id="PS50304">
    <property type="entry name" value="TUDOR"/>
    <property type="match status" value="1"/>
</dbReference>
<evidence type="ECO:0000256" key="3">
    <source>
        <dbReference type="ARBA" id="ARBA00023015"/>
    </source>
</evidence>
<dbReference type="AlphaFoldDB" id="A0A653DFG4"/>
<feature type="domain" description="Tudor" evidence="7">
    <location>
        <begin position="62"/>
        <end position="122"/>
    </location>
</feature>
<evidence type="ECO:0000256" key="1">
    <source>
        <dbReference type="ARBA" id="ARBA00011764"/>
    </source>
</evidence>
<gene>
    <name evidence="8" type="ORF">CALMAC_LOCUS16676</name>
</gene>
<dbReference type="InterPro" id="IPR002999">
    <property type="entry name" value="Tudor"/>
</dbReference>
<sequence>MLKMDLPHNQSLNLYITHLEKEGPFLKIWGQQEKSSATYVEQFLVSASPQFELGAGKMTPENMHVGTLVCAKYKDNKYYRARIINTSFLHEGFLEVSFLDYGNKDVVPSENIRSLQAFPASLISVPPLALGFIFADMSGKKRSSNFSSREESLLVSLVKKYAHIIECKSSDTMTHQQKHECWEDVEREFNSNSGEVFRTKDVLRKKYDNIKKNVKKKYSNEKCYSQGTGGGPPRKETFTNIENEIKEILGTRIEGLPSEFDGDAPEAPASSSKAKVSDDILEDIDNCDTVVFDNGHCKENLADVGMQVSHNASVEQYATDAPNTSTNVPGVYKQWTVGTPKMLKSKKSLVLDTSKSKRCKGEIITDKISQWAAAKHVVEDHRKKFLEEEQKFKLQVLREKHEQELELFQQKAKLEMKILEDEHQAKMKFLEDEHKMKMEILLLQRNRFK</sequence>
<dbReference type="EMBL" id="CAACVG010011528">
    <property type="protein sequence ID" value="VEN58281.1"/>
    <property type="molecule type" value="Genomic_DNA"/>
</dbReference>
<evidence type="ECO:0000259" key="7">
    <source>
        <dbReference type="PROSITE" id="PS50304"/>
    </source>
</evidence>
<keyword evidence="9" id="KW-1185">Reference proteome</keyword>
<evidence type="ECO:0000256" key="4">
    <source>
        <dbReference type="ARBA" id="ARBA00023163"/>
    </source>
</evidence>
<accession>A0A653DFG4</accession>
<reference evidence="8 9" key="1">
    <citation type="submission" date="2019-01" db="EMBL/GenBank/DDBJ databases">
        <authorList>
            <person name="Sayadi A."/>
        </authorList>
    </citation>
    <scope>NUCLEOTIDE SEQUENCE [LARGE SCALE GENOMIC DNA]</scope>
</reference>
<dbReference type="PANTHER" id="PTHR23098:SF16">
    <property type="entry name" value="REGULATORY PROTEIN ZESTE"/>
    <property type="match status" value="1"/>
</dbReference>
<dbReference type="SUPFAM" id="SSF63748">
    <property type="entry name" value="Tudor/PWWP/MBT"/>
    <property type="match status" value="1"/>
</dbReference>
<name>A0A653DFG4_CALMS</name>
<evidence type="ECO:0000313" key="8">
    <source>
        <dbReference type="EMBL" id="VEN58281.1"/>
    </source>
</evidence>
<feature type="compositionally biased region" description="Low complexity" evidence="6">
    <location>
        <begin position="265"/>
        <end position="274"/>
    </location>
</feature>
<dbReference type="GO" id="GO:0005634">
    <property type="term" value="C:nucleus"/>
    <property type="evidence" value="ECO:0007669"/>
    <property type="project" value="TreeGrafter"/>
</dbReference>
<dbReference type="SMART" id="SM00717">
    <property type="entry name" value="SANT"/>
    <property type="match status" value="1"/>
</dbReference>
<dbReference type="Pfam" id="PF13873">
    <property type="entry name" value="Myb_DNA-bind_5"/>
    <property type="match status" value="1"/>
</dbReference>
<protein>
    <recommendedName>
        <fullName evidence="2">Regulatory protein zeste</fullName>
    </recommendedName>
</protein>
<evidence type="ECO:0000256" key="5">
    <source>
        <dbReference type="ARBA" id="ARBA00025466"/>
    </source>
</evidence>
<keyword evidence="3" id="KW-0805">Transcription regulation</keyword>
<dbReference type="InterPro" id="IPR028002">
    <property type="entry name" value="Myb_DNA-bind_5"/>
</dbReference>